<dbReference type="InterPro" id="IPR013424">
    <property type="entry name" value="Ice-binding_C"/>
</dbReference>
<evidence type="ECO:0000313" key="3">
    <source>
        <dbReference type="Proteomes" id="UP001290861"/>
    </source>
</evidence>
<dbReference type="EMBL" id="JARVCO010000010">
    <property type="protein sequence ID" value="MDZ8119140.1"/>
    <property type="molecule type" value="Genomic_DNA"/>
</dbReference>
<keyword evidence="1" id="KW-0732">Signal</keyword>
<evidence type="ECO:0000256" key="1">
    <source>
        <dbReference type="SAM" id="SignalP"/>
    </source>
</evidence>
<feature type="chain" id="PRO_5047141188" evidence="1">
    <location>
        <begin position="23"/>
        <end position="266"/>
    </location>
</feature>
<reference evidence="2 3" key="1">
    <citation type="journal article" date="2024" name="Appl. Environ. Microbiol.">
        <title>Pontiella agarivorans sp. nov., a novel marine anaerobic bacterium capable of degrading macroalgal polysaccharides and fixing nitrogen.</title>
        <authorList>
            <person name="Liu N."/>
            <person name="Kivenson V."/>
            <person name="Peng X."/>
            <person name="Cui Z."/>
            <person name="Lankiewicz T.S."/>
            <person name="Gosselin K.M."/>
            <person name="English C.J."/>
            <person name="Blair E.M."/>
            <person name="O'Malley M.A."/>
            <person name="Valentine D.L."/>
        </authorList>
    </citation>
    <scope>NUCLEOTIDE SEQUENCE [LARGE SCALE GENOMIC DNA]</scope>
    <source>
        <strain evidence="2 3">NLcol2</strain>
    </source>
</reference>
<dbReference type="Proteomes" id="UP001290861">
    <property type="component" value="Unassembled WGS sequence"/>
</dbReference>
<proteinExistence type="predicted"/>
<organism evidence="2 3">
    <name type="scientific">Pontiella agarivorans</name>
    <dbReference type="NCBI Taxonomy" id="3038953"/>
    <lineage>
        <taxon>Bacteria</taxon>
        <taxon>Pseudomonadati</taxon>
        <taxon>Kiritimatiellota</taxon>
        <taxon>Kiritimatiellia</taxon>
        <taxon>Kiritimatiellales</taxon>
        <taxon>Pontiellaceae</taxon>
        <taxon>Pontiella</taxon>
    </lineage>
</organism>
<feature type="signal peptide" evidence="1">
    <location>
        <begin position="1"/>
        <end position="22"/>
    </location>
</feature>
<dbReference type="RefSeq" id="WP_322608929.1">
    <property type="nucleotide sequence ID" value="NZ_JARVCO010000010.1"/>
</dbReference>
<keyword evidence="3" id="KW-1185">Reference proteome</keyword>
<name>A0ABU5MY47_9BACT</name>
<comment type="caution">
    <text evidence="2">The sequence shown here is derived from an EMBL/GenBank/DDBJ whole genome shotgun (WGS) entry which is preliminary data.</text>
</comment>
<gene>
    <name evidence="2" type="ORF">P9H32_10935</name>
</gene>
<dbReference type="NCBIfam" id="TIGR02595">
    <property type="entry name" value="PEP_CTERM"/>
    <property type="match status" value="1"/>
</dbReference>
<protein>
    <submittedName>
        <fullName evidence="2">PEP-CTERM sorting domain-containing protein</fullName>
    </submittedName>
</protein>
<evidence type="ECO:0000313" key="2">
    <source>
        <dbReference type="EMBL" id="MDZ8119140.1"/>
    </source>
</evidence>
<sequence>MDIMKNIGVVALVLLAAMSAGAGVIYSTDFDATDFSNGSLNGQDGWWSNNNGAQVDAGNSLVTLPNTYARGTQGTGFSLGVNDSVTLTVTYDIANVLVAQGQDFLALGLATGAENTIGVVKTRGEAKGTTAAGYSQQWRAPSDVTSAATSVVLGQTALGLDMPADDDMVPITVVWTATKTGTADTFDINLEAFDGTTSLGSQTATIVDNAAYTAGTLYAGYQQSVNGDPGSVQLLSWETAVIPEPATLGLVAMAGVGIISLRRIIM</sequence>
<accession>A0ABU5MY47</accession>